<keyword evidence="3" id="KW-1185">Reference proteome</keyword>
<evidence type="ECO:0000313" key="3">
    <source>
        <dbReference type="Proteomes" id="UP000265515"/>
    </source>
</evidence>
<feature type="compositionally biased region" description="Basic and acidic residues" evidence="1">
    <location>
        <begin position="35"/>
        <end position="111"/>
    </location>
</feature>
<evidence type="ECO:0000313" key="2">
    <source>
        <dbReference type="EMBL" id="GBG77908.1"/>
    </source>
</evidence>
<protein>
    <submittedName>
        <fullName evidence="2">Uncharacterized protein</fullName>
    </submittedName>
</protein>
<dbReference type="EMBL" id="BFEA01000280">
    <property type="protein sequence ID" value="GBG77908.1"/>
    <property type="molecule type" value="Genomic_DNA"/>
</dbReference>
<organism evidence="2 3">
    <name type="scientific">Chara braunii</name>
    <name type="common">Braun's stonewort</name>
    <dbReference type="NCBI Taxonomy" id="69332"/>
    <lineage>
        <taxon>Eukaryota</taxon>
        <taxon>Viridiplantae</taxon>
        <taxon>Streptophyta</taxon>
        <taxon>Charophyceae</taxon>
        <taxon>Charales</taxon>
        <taxon>Characeae</taxon>
        <taxon>Chara</taxon>
    </lineage>
</organism>
<dbReference type="AlphaFoldDB" id="A0A388L6K5"/>
<feature type="region of interest" description="Disordered" evidence="1">
    <location>
        <begin position="23"/>
        <end position="131"/>
    </location>
</feature>
<name>A0A388L6K5_CHABU</name>
<dbReference type="Gramene" id="GBG77908">
    <property type="protein sequence ID" value="GBG77908"/>
    <property type="gene ID" value="CBR_g25840"/>
</dbReference>
<reference evidence="2 3" key="1">
    <citation type="journal article" date="2018" name="Cell">
        <title>The Chara Genome: Secondary Complexity and Implications for Plant Terrestrialization.</title>
        <authorList>
            <person name="Nishiyama T."/>
            <person name="Sakayama H."/>
            <person name="Vries J.D."/>
            <person name="Buschmann H."/>
            <person name="Saint-Marcoux D."/>
            <person name="Ullrich K.K."/>
            <person name="Haas F.B."/>
            <person name="Vanderstraeten L."/>
            <person name="Becker D."/>
            <person name="Lang D."/>
            <person name="Vosolsobe S."/>
            <person name="Rombauts S."/>
            <person name="Wilhelmsson P.K.I."/>
            <person name="Janitza P."/>
            <person name="Kern R."/>
            <person name="Heyl A."/>
            <person name="Rumpler F."/>
            <person name="Villalobos L.I.A.C."/>
            <person name="Clay J.M."/>
            <person name="Skokan R."/>
            <person name="Toyoda A."/>
            <person name="Suzuki Y."/>
            <person name="Kagoshima H."/>
            <person name="Schijlen E."/>
            <person name="Tajeshwar N."/>
            <person name="Catarino B."/>
            <person name="Hetherington A.J."/>
            <person name="Saltykova A."/>
            <person name="Bonnot C."/>
            <person name="Breuninger H."/>
            <person name="Symeonidi A."/>
            <person name="Radhakrishnan G.V."/>
            <person name="Van Nieuwerburgh F."/>
            <person name="Deforce D."/>
            <person name="Chang C."/>
            <person name="Karol K.G."/>
            <person name="Hedrich R."/>
            <person name="Ulvskov P."/>
            <person name="Glockner G."/>
            <person name="Delwiche C.F."/>
            <person name="Petrasek J."/>
            <person name="Van de Peer Y."/>
            <person name="Friml J."/>
            <person name="Beilby M."/>
            <person name="Dolan L."/>
            <person name="Kohara Y."/>
            <person name="Sugano S."/>
            <person name="Fujiyama A."/>
            <person name="Delaux P.-M."/>
            <person name="Quint M."/>
            <person name="TheiBen G."/>
            <person name="Hagemann M."/>
            <person name="Harholt J."/>
            <person name="Dunand C."/>
            <person name="Zachgo S."/>
            <person name="Langdale J."/>
            <person name="Maumus F."/>
            <person name="Straeten D.V.D."/>
            <person name="Gould S.B."/>
            <person name="Rensing S.A."/>
        </authorList>
    </citation>
    <scope>NUCLEOTIDE SEQUENCE [LARGE SCALE GENOMIC DNA]</scope>
    <source>
        <strain evidence="2 3">S276</strain>
    </source>
</reference>
<sequence length="172" mass="20092">METIPHFSLISAHSLVIPLLLHQFGDSPPSRLPIPKREERRGEERRGEERRLEERKGEERRGEGRRGEERGGEERRGEEGRRGEEKRGEARRGEERRGEERRGEERRESGRLRLINPPTTSRPENRKRSDDWGPSCPQFVFGFCHNALFLWANMCEYIYGHPATSASNIFSN</sequence>
<gene>
    <name evidence="2" type="ORF">CBR_g25840</name>
</gene>
<evidence type="ECO:0000256" key="1">
    <source>
        <dbReference type="SAM" id="MobiDB-lite"/>
    </source>
</evidence>
<dbReference type="Proteomes" id="UP000265515">
    <property type="component" value="Unassembled WGS sequence"/>
</dbReference>
<comment type="caution">
    <text evidence="2">The sequence shown here is derived from an EMBL/GenBank/DDBJ whole genome shotgun (WGS) entry which is preliminary data.</text>
</comment>
<accession>A0A388L6K5</accession>
<proteinExistence type="predicted"/>